<keyword evidence="1" id="KW-0732">Signal</keyword>
<dbReference type="EMBL" id="JBHSON010000029">
    <property type="protein sequence ID" value="MFC5748202.1"/>
    <property type="molecule type" value="Genomic_DNA"/>
</dbReference>
<evidence type="ECO:0000313" key="2">
    <source>
        <dbReference type="EMBL" id="MFC5748202.1"/>
    </source>
</evidence>
<dbReference type="RefSeq" id="WP_378283843.1">
    <property type="nucleotide sequence ID" value="NZ_JBHSON010000029.1"/>
</dbReference>
<feature type="chain" id="PRO_5046478565" description="Secreted protein" evidence="1">
    <location>
        <begin position="26"/>
        <end position="202"/>
    </location>
</feature>
<dbReference type="Proteomes" id="UP001596074">
    <property type="component" value="Unassembled WGS sequence"/>
</dbReference>
<organism evidence="2 3">
    <name type="scientific">Actinomadura rugatobispora</name>
    <dbReference type="NCBI Taxonomy" id="1994"/>
    <lineage>
        <taxon>Bacteria</taxon>
        <taxon>Bacillati</taxon>
        <taxon>Actinomycetota</taxon>
        <taxon>Actinomycetes</taxon>
        <taxon>Streptosporangiales</taxon>
        <taxon>Thermomonosporaceae</taxon>
        <taxon>Actinomadura</taxon>
    </lineage>
</organism>
<accession>A0ABW1A0K2</accession>
<comment type="caution">
    <text evidence="2">The sequence shown here is derived from an EMBL/GenBank/DDBJ whole genome shotgun (WGS) entry which is preliminary data.</text>
</comment>
<proteinExistence type="predicted"/>
<gene>
    <name evidence="2" type="ORF">ACFPZN_21455</name>
</gene>
<evidence type="ECO:0008006" key="4">
    <source>
        <dbReference type="Google" id="ProtNLM"/>
    </source>
</evidence>
<protein>
    <recommendedName>
        <fullName evidence="4">Secreted protein</fullName>
    </recommendedName>
</protein>
<feature type="signal peptide" evidence="1">
    <location>
        <begin position="1"/>
        <end position="25"/>
    </location>
</feature>
<evidence type="ECO:0000256" key="1">
    <source>
        <dbReference type="SAM" id="SignalP"/>
    </source>
</evidence>
<reference evidence="3" key="1">
    <citation type="journal article" date="2019" name="Int. J. Syst. Evol. Microbiol.">
        <title>The Global Catalogue of Microorganisms (GCM) 10K type strain sequencing project: providing services to taxonomists for standard genome sequencing and annotation.</title>
        <authorList>
            <consortium name="The Broad Institute Genomics Platform"/>
            <consortium name="The Broad Institute Genome Sequencing Center for Infectious Disease"/>
            <person name="Wu L."/>
            <person name="Ma J."/>
        </authorList>
    </citation>
    <scope>NUCLEOTIDE SEQUENCE [LARGE SCALE GENOMIC DNA]</scope>
    <source>
        <strain evidence="3">KCTC 42087</strain>
    </source>
</reference>
<sequence>MFKRLLTLAAGVAAAVALTASPAYAAGWTVSGAGGWVTYGSSDLTWTVPASGARFTCAYHEMSGPMDDTTSHPGPDIGSITDQTLTNCGLPFSSFAVTVVGQWRYNAVAPTADPDVNHVSITGVHLILSGLGCTATIIGGVPGRYDNTDGTLSLDSAGSNPDGVGLTFSNVQGCLGLIQNGGVANWTARYATDPPYTLTHTP</sequence>
<keyword evidence="3" id="KW-1185">Reference proteome</keyword>
<name>A0ABW1A0K2_9ACTN</name>
<evidence type="ECO:0000313" key="3">
    <source>
        <dbReference type="Proteomes" id="UP001596074"/>
    </source>
</evidence>